<dbReference type="Pfam" id="PF13563">
    <property type="entry name" value="2_5_RNA_ligase2"/>
    <property type="match status" value="1"/>
</dbReference>
<dbReference type="PANTHER" id="PTHR36039">
    <property type="match status" value="1"/>
</dbReference>
<keyword evidence="2" id="KW-1185">Reference proteome</keyword>
<name>A0A544TPN2_9BACI</name>
<dbReference type="InterPro" id="IPR009097">
    <property type="entry name" value="Cyclic_Pdiesterase"/>
</dbReference>
<dbReference type="SUPFAM" id="SSF55144">
    <property type="entry name" value="LigT-like"/>
    <property type="match status" value="1"/>
</dbReference>
<dbReference type="Proteomes" id="UP000316626">
    <property type="component" value="Unassembled WGS sequence"/>
</dbReference>
<reference evidence="1 2" key="1">
    <citation type="submission" date="2019-06" db="EMBL/GenBank/DDBJ databases">
        <title>Psychrobacillus vulpis sp. nov., a new species isolated from feces of a red fox that inhabits in The Tablas de Daimiel Natural Park, Albacete, Spain.</title>
        <authorList>
            <person name="Rodriguez M."/>
            <person name="Reina J.C."/>
            <person name="Bejar V."/>
            <person name="Llamas I."/>
        </authorList>
    </citation>
    <scope>NUCLEOTIDE SEQUENCE [LARGE SCALE GENOMIC DNA]</scope>
    <source>
        <strain evidence="1 2">Z8</strain>
    </source>
</reference>
<dbReference type="Gene3D" id="3.90.1140.10">
    <property type="entry name" value="Cyclic phosphodiesterase"/>
    <property type="match status" value="1"/>
</dbReference>
<dbReference type="RefSeq" id="WP_142642892.1">
    <property type="nucleotide sequence ID" value="NZ_VDGI01000013.1"/>
</dbReference>
<accession>A0A544TPN2</accession>
<evidence type="ECO:0000313" key="1">
    <source>
        <dbReference type="EMBL" id="TQR19414.1"/>
    </source>
</evidence>
<sequence length="185" mass="21568">MYALIAILDEKTELIIKDIWKELYEKSISIYAYEVENRIPHITLASYNDLNKAEYVKQMDEFYEDKSAIDITFHSIGSFLNSGALFFSPTVTIELMEFHSNHHRYFERFNDNPNSLYLPNNWIPHCTLANRLSPEKLSEAFNYCSKRNSTIQGKIKEVALIDVTNKNKAPIVYSKELNEKNTTKV</sequence>
<proteinExistence type="predicted"/>
<dbReference type="PANTHER" id="PTHR36039:SF2">
    <property type="entry name" value="RNA LIGASE_CYCLIC NUCLEOTIDE PHOSPHODIESTERASE FAMILY PROTEIN"/>
    <property type="match status" value="1"/>
</dbReference>
<dbReference type="AlphaFoldDB" id="A0A544TPN2"/>
<dbReference type="EMBL" id="VDGI01000013">
    <property type="protein sequence ID" value="TQR19414.1"/>
    <property type="molecule type" value="Genomic_DNA"/>
</dbReference>
<dbReference type="OrthoDB" id="463286at2"/>
<dbReference type="GO" id="GO:0016874">
    <property type="term" value="F:ligase activity"/>
    <property type="evidence" value="ECO:0007669"/>
    <property type="project" value="UniProtKB-KW"/>
</dbReference>
<protein>
    <submittedName>
        <fullName evidence="1">2'-5' RNA ligase family protein</fullName>
    </submittedName>
</protein>
<organism evidence="1 2">
    <name type="scientific">Psychrobacillus vulpis</name>
    <dbReference type="NCBI Taxonomy" id="2325572"/>
    <lineage>
        <taxon>Bacteria</taxon>
        <taxon>Bacillati</taxon>
        <taxon>Bacillota</taxon>
        <taxon>Bacilli</taxon>
        <taxon>Bacillales</taxon>
        <taxon>Bacillaceae</taxon>
        <taxon>Psychrobacillus</taxon>
    </lineage>
</organism>
<keyword evidence="1" id="KW-0436">Ligase</keyword>
<comment type="caution">
    <text evidence="1">The sequence shown here is derived from an EMBL/GenBank/DDBJ whole genome shotgun (WGS) entry which is preliminary data.</text>
</comment>
<evidence type="ECO:0000313" key="2">
    <source>
        <dbReference type="Proteomes" id="UP000316626"/>
    </source>
</evidence>
<gene>
    <name evidence="1" type="ORF">FG384_12240</name>
</gene>